<name>A0A2I0UTZ3_LIMLA</name>
<sequence length="123" mass="14027">MAVCTGETEILPTHPGRELMNWLVLRIISKHMEEKKAVRSRQHGFTREKSYLTSLIAFSDGMTGCIDEGRAVDVVYLDFSKAFNTVSHSILIGKLRKYGLDEWTVKWIENWLKDRAQSLVGGL</sequence>
<accession>A0A2I0UTZ3</accession>
<proteinExistence type="predicted"/>
<dbReference type="PANTHER" id="PTHR33332">
    <property type="entry name" value="REVERSE TRANSCRIPTASE DOMAIN-CONTAINING PROTEIN"/>
    <property type="match status" value="1"/>
</dbReference>
<dbReference type="Proteomes" id="UP000233556">
    <property type="component" value="Unassembled WGS sequence"/>
</dbReference>
<organism evidence="1 2">
    <name type="scientific">Limosa lapponica baueri</name>
    <dbReference type="NCBI Taxonomy" id="1758121"/>
    <lineage>
        <taxon>Eukaryota</taxon>
        <taxon>Metazoa</taxon>
        <taxon>Chordata</taxon>
        <taxon>Craniata</taxon>
        <taxon>Vertebrata</taxon>
        <taxon>Euteleostomi</taxon>
        <taxon>Archelosauria</taxon>
        <taxon>Archosauria</taxon>
        <taxon>Dinosauria</taxon>
        <taxon>Saurischia</taxon>
        <taxon>Theropoda</taxon>
        <taxon>Coelurosauria</taxon>
        <taxon>Aves</taxon>
        <taxon>Neognathae</taxon>
        <taxon>Neoaves</taxon>
        <taxon>Charadriiformes</taxon>
        <taxon>Scolopacidae</taxon>
        <taxon>Limosa</taxon>
    </lineage>
</organism>
<evidence type="ECO:0000313" key="1">
    <source>
        <dbReference type="EMBL" id="PKU49496.1"/>
    </source>
</evidence>
<reference evidence="2" key="2">
    <citation type="submission" date="2017-12" db="EMBL/GenBank/DDBJ databases">
        <title>Genome sequence of the Bar-tailed Godwit (Limosa lapponica baueri).</title>
        <authorList>
            <person name="Lima N.C.B."/>
            <person name="Parody-Merino A.M."/>
            <person name="Battley P.F."/>
            <person name="Fidler A.E."/>
            <person name="Prosdocimi F."/>
        </authorList>
    </citation>
    <scope>NUCLEOTIDE SEQUENCE [LARGE SCALE GENOMIC DNA]</scope>
</reference>
<dbReference type="AlphaFoldDB" id="A0A2I0UTZ3"/>
<protein>
    <submittedName>
        <fullName evidence="1">Uncharacterized protein</fullName>
    </submittedName>
</protein>
<evidence type="ECO:0000313" key="2">
    <source>
        <dbReference type="Proteomes" id="UP000233556"/>
    </source>
</evidence>
<keyword evidence="2" id="KW-1185">Reference proteome</keyword>
<dbReference type="EMBL" id="KZ505637">
    <property type="protein sequence ID" value="PKU49496.1"/>
    <property type="molecule type" value="Genomic_DNA"/>
</dbReference>
<reference evidence="2" key="1">
    <citation type="submission" date="2017-11" db="EMBL/GenBank/DDBJ databases">
        <authorList>
            <person name="Lima N.C."/>
            <person name="Parody-Merino A.M."/>
            <person name="Battley P.F."/>
            <person name="Fidler A.E."/>
            <person name="Prosdocimi F."/>
        </authorList>
    </citation>
    <scope>NUCLEOTIDE SEQUENCE [LARGE SCALE GENOMIC DNA]</scope>
</reference>
<gene>
    <name evidence="1" type="ORF">llap_205</name>
</gene>
<dbReference type="OrthoDB" id="5960351at2759"/>